<feature type="region of interest" description="Disordered" evidence="2">
    <location>
        <begin position="618"/>
        <end position="650"/>
    </location>
</feature>
<feature type="region of interest" description="Disordered" evidence="2">
    <location>
        <begin position="1"/>
        <end position="41"/>
    </location>
</feature>
<evidence type="ECO:0000256" key="2">
    <source>
        <dbReference type="SAM" id="MobiDB-lite"/>
    </source>
</evidence>
<name>A0AA40G1D2_9HYME</name>
<dbReference type="FunFam" id="1.10.472.80:FF:000011">
    <property type="entry name" value="TBC1 domain family member 30"/>
    <property type="match status" value="1"/>
</dbReference>
<keyword evidence="3" id="KW-1133">Transmembrane helix</keyword>
<dbReference type="PROSITE" id="PS50086">
    <property type="entry name" value="TBC_RABGAP"/>
    <property type="match status" value="1"/>
</dbReference>
<dbReference type="Gene3D" id="1.10.472.80">
    <property type="entry name" value="Ypt/Rab-GAP domain of gyp1p, domain 3"/>
    <property type="match status" value="1"/>
</dbReference>
<keyword evidence="6" id="KW-1185">Reference proteome</keyword>
<reference evidence="5" key="1">
    <citation type="submission" date="2021-10" db="EMBL/GenBank/DDBJ databases">
        <title>Melipona bicolor Genome sequencing and assembly.</title>
        <authorList>
            <person name="Araujo N.S."/>
            <person name="Arias M.C."/>
        </authorList>
    </citation>
    <scope>NUCLEOTIDE SEQUENCE</scope>
    <source>
        <strain evidence="5">USP_2M_L1-L4_2017</strain>
        <tissue evidence="5">Whole body</tissue>
    </source>
</reference>
<comment type="caution">
    <text evidence="5">The sequence shown here is derived from an EMBL/GenBank/DDBJ whole genome shotgun (WGS) entry which is preliminary data.</text>
</comment>
<feature type="transmembrane region" description="Helical" evidence="3">
    <location>
        <begin position="78"/>
        <end position="99"/>
    </location>
</feature>
<evidence type="ECO:0000259" key="4">
    <source>
        <dbReference type="PROSITE" id="PS50086"/>
    </source>
</evidence>
<protein>
    <recommendedName>
        <fullName evidence="1">TBC1 domain family member 30</fullName>
    </recommendedName>
</protein>
<dbReference type="Proteomes" id="UP001177670">
    <property type="component" value="Unassembled WGS sequence"/>
</dbReference>
<dbReference type="InterPro" id="IPR035969">
    <property type="entry name" value="Rab-GAP_TBC_sf"/>
</dbReference>
<dbReference type="PANTHER" id="PTHR13399:SF4">
    <property type="entry name" value="TBC1 DOMAIN FAMILY MEMBER 30"/>
    <property type="match status" value="1"/>
</dbReference>
<evidence type="ECO:0000256" key="3">
    <source>
        <dbReference type="SAM" id="Phobius"/>
    </source>
</evidence>
<feature type="domain" description="Rab-GAP TBC" evidence="4">
    <location>
        <begin position="216"/>
        <end position="410"/>
    </location>
</feature>
<feature type="compositionally biased region" description="Basic and acidic residues" evidence="2">
    <location>
        <begin position="620"/>
        <end position="636"/>
    </location>
</feature>
<organism evidence="5 6">
    <name type="scientific">Melipona bicolor</name>
    <dbReference type="NCBI Taxonomy" id="60889"/>
    <lineage>
        <taxon>Eukaryota</taxon>
        <taxon>Metazoa</taxon>
        <taxon>Ecdysozoa</taxon>
        <taxon>Arthropoda</taxon>
        <taxon>Hexapoda</taxon>
        <taxon>Insecta</taxon>
        <taxon>Pterygota</taxon>
        <taxon>Neoptera</taxon>
        <taxon>Endopterygota</taxon>
        <taxon>Hymenoptera</taxon>
        <taxon>Apocrita</taxon>
        <taxon>Aculeata</taxon>
        <taxon>Apoidea</taxon>
        <taxon>Anthophila</taxon>
        <taxon>Apidae</taxon>
        <taxon>Melipona</taxon>
    </lineage>
</organism>
<dbReference type="FunFam" id="1.10.8.270:FF:000009">
    <property type="entry name" value="TBC1 domain family member 30"/>
    <property type="match status" value="1"/>
</dbReference>
<dbReference type="Gene3D" id="1.10.8.270">
    <property type="entry name" value="putative rabgap domain of human tbc1 domain family member 14 like domains"/>
    <property type="match status" value="1"/>
</dbReference>
<feature type="compositionally biased region" description="Low complexity" evidence="2">
    <location>
        <begin position="22"/>
        <end position="33"/>
    </location>
</feature>
<feature type="compositionally biased region" description="Basic and acidic residues" evidence="2">
    <location>
        <begin position="1"/>
        <end position="15"/>
    </location>
</feature>
<dbReference type="InterPro" id="IPR000195">
    <property type="entry name" value="Rab-GAP-TBC_dom"/>
</dbReference>
<evidence type="ECO:0000256" key="1">
    <source>
        <dbReference type="ARBA" id="ARBA00067508"/>
    </source>
</evidence>
<dbReference type="AlphaFoldDB" id="A0AA40G1D2"/>
<accession>A0AA40G1D2</accession>
<keyword evidence="3" id="KW-0812">Transmembrane</keyword>
<dbReference type="PANTHER" id="PTHR13399">
    <property type="entry name" value="TRANSLOCON-ASSOCIATED PROTEIN TRAP , GAMMA SUBUNIT"/>
    <property type="match status" value="1"/>
</dbReference>
<evidence type="ECO:0000313" key="5">
    <source>
        <dbReference type="EMBL" id="KAK1128957.1"/>
    </source>
</evidence>
<keyword evidence="3" id="KW-0472">Membrane</keyword>
<dbReference type="EMBL" id="JAHYIQ010000009">
    <property type="protein sequence ID" value="KAK1128957.1"/>
    <property type="molecule type" value="Genomic_DNA"/>
</dbReference>
<dbReference type="SMART" id="SM00164">
    <property type="entry name" value="TBC"/>
    <property type="match status" value="1"/>
</dbReference>
<evidence type="ECO:0000313" key="6">
    <source>
        <dbReference type="Proteomes" id="UP001177670"/>
    </source>
</evidence>
<dbReference type="Pfam" id="PF00566">
    <property type="entry name" value="RabGAP-TBC"/>
    <property type="match status" value="1"/>
</dbReference>
<dbReference type="InterPro" id="IPR032738">
    <property type="entry name" value="Tbc1d30_C"/>
</dbReference>
<dbReference type="SUPFAM" id="SSF47923">
    <property type="entry name" value="Ypt/Rab-GAP domain of gyp1p"/>
    <property type="match status" value="2"/>
</dbReference>
<proteinExistence type="predicted"/>
<sequence>MSVRPTNDESRERLKGGCTACNDDNNNNNNNNNDDNDDKSRLSKSSIPAILSFPSLNSIFNKFPALRIQSDVTVVRRALLCVAVFLSVFFVSLLVQVRFTRNDCLNTPHECLEISSAPISLRYIVALTVEDTKMRFSLTPQPGESGFIQWLDAMKMVARLPGGIPPEFRKKASTRRDFFALFSYEIIVIRTMEQIRSYPSMFFARNCSQLWLTLAERHLEQRGVDWKQAEKICFNEWSNPDDEELGIQIVKDLHRTGCSLFCGAAGRDNQAVLRRVLLGFARWNKSVGYCQGLNVLAALVLQVMDRAESAAVKVMIYLIEGVLPEGYFADNLRGLSVDMAVFRDLLRARLPKLSKHLEALQNDAKDKATGSSYEPPLTNVFTMQWFLTLFCHCLPQEAVLRVWDLIFLEGDEILLRTALAIWEGLSDRIMTVTSADEFYSIMGVLTREMLEFTDTNNLIKNIVVMGSLHGVTGLREKHRYNITPWARKLSDDDDSDTEEDERLAVAAAMFSMAQRLKKDRIPQTIGALQAMAPSSDRERLALDISTLKQQYAKLRERQRQAHIILSAACARQTMVPPPTSQAMNHLLVGKSALVSGKNRPLSLPSGAATAKTRPTTLNQNRRDRQGVTLHWKDTKKPKQKPSNSSGTLDEYERGARANCSLRELFAIFSLTFQFN</sequence>
<gene>
    <name evidence="5" type="ORF">K0M31_020093</name>
</gene>
<dbReference type="GO" id="GO:0005783">
    <property type="term" value="C:endoplasmic reticulum"/>
    <property type="evidence" value="ECO:0007669"/>
    <property type="project" value="TreeGrafter"/>
</dbReference>
<dbReference type="Pfam" id="PF15733">
    <property type="entry name" value="DUF4682"/>
    <property type="match status" value="1"/>
</dbReference>